<reference evidence="1 2" key="1">
    <citation type="submission" date="2017-07" db="EMBL/GenBank/DDBJ databases">
        <title>Isolation and whole genome analysis of endospore-forming bacteria from heroin.</title>
        <authorList>
            <person name="Kalinowski J."/>
            <person name="Ahrens B."/>
            <person name="Al-Dilaimi A."/>
            <person name="Winkler A."/>
            <person name="Wibberg D."/>
            <person name="Schleenbecker U."/>
            <person name="Ruckert C."/>
            <person name="Wolfel R."/>
            <person name="Grass G."/>
        </authorList>
    </citation>
    <scope>NUCLEOTIDE SEQUENCE [LARGE SCALE GENOMIC DNA]</scope>
    <source>
        <strain evidence="1 2">7539</strain>
    </source>
</reference>
<dbReference type="EMBL" id="NPCC01000055">
    <property type="protein sequence ID" value="PAE86687.1"/>
    <property type="molecule type" value="Genomic_DNA"/>
</dbReference>
<dbReference type="Pfam" id="PF14175">
    <property type="entry name" value="YaaC"/>
    <property type="match status" value="1"/>
</dbReference>
<evidence type="ECO:0008006" key="3">
    <source>
        <dbReference type="Google" id="ProtNLM"/>
    </source>
</evidence>
<name>A0A268NT55_SHOCL</name>
<gene>
    <name evidence="1" type="ORF">CHH72_22035</name>
</gene>
<accession>A0A268NT55</accession>
<protein>
    <recommendedName>
        <fullName evidence="3">YaaC-like Protein</fullName>
    </recommendedName>
</protein>
<dbReference type="AlphaFoldDB" id="A0A268NT55"/>
<comment type="caution">
    <text evidence="1">The sequence shown here is derived from an EMBL/GenBank/DDBJ whole genome shotgun (WGS) entry which is preliminary data.</text>
</comment>
<dbReference type="Proteomes" id="UP000216207">
    <property type="component" value="Unassembled WGS sequence"/>
</dbReference>
<organism evidence="1 2">
    <name type="scientific">Shouchella clausii</name>
    <name type="common">Alkalihalobacillus clausii</name>
    <dbReference type="NCBI Taxonomy" id="79880"/>
    <lineage>
        <taxon>Bacteria</taxon>
        <taxon>Bacillati</taxon>
        <taxon>Bacillota</taxon>
        <taxon>Bacilli</taxon>
        <taxon>Bacillales</taxon>
        <taxon>Bacillaceae</taxon>
        <taxon>Shouchella</taxon>
    </lineage>
</organism>
<proteinExistence type="predicted"/>
<evidence type="ECO:0000313" key="1">
    <source>
        <dbReference type="EMBL" id="PAE86687.1"/>
    </source>
</evidence>
<sequence>MGKLLSRQGFKYYFSEFSVQKNGSVYKVERLTFFDSASFTRNYLFECYQSHSYDDASSMSYQNCYRFMYQLQHGCLYLAQAQIAPFAIKPMLLFYGLSQLIKSCVLSVDPYYPENAAVLAHGITTRKRKKQGYSFLDDEVKEQRNGLYPHMIKKLFHMEHSENKYTMKALLKQLPDMHACFAFLVNEEPFMKGKWAATDRMVFEPILLDLYHMTASRFQQYALEQMRKLVPKTQAITVVETKQQVEIRFANAQAARNAAPPFHFDKDGSPLIHRLKANHLPLPELAIYYLVLYNLSMICRYETEWWGERIHTMDCDEIPFIKQFLETVQARTKKLIERQLFQ</sequence>
<evidence type="ECO:0000313" key="2">
    <source>
        <dbReference type="Proteomes" id="UP000216207"/>
    </source>
</evidence>
<dbReference type="InterPro" id="IPR026988">
    <property type="entry name" value="YaaC-like"/>
</dbReference>